<gene>
    <name evidence="3" type="ORF">FB465_2461</name>
</gene>
<organism evidence="3 4">
    <name type="scientific">Kitasatospora atroaurantiaca</name>
    <dbReference type="NCBI Taxonomy" id="285545"/>
    <lineage>
        <taxon>Bacteria</taxon>
        <taxon>Bacillati</taxon>
        <taxon>Actinomycetota</taxon>
        <taxon>Actinomycetes</taxon>
        <taxon>Kitasatosporales</taxon>
        <taxon>Streptomycetaceae</taxon>
        <taxon>Kitasatospora</taxon>
    </lineage>
</organism>
<name>A0A561EP89_9ACTN</name>
<dbReference type="EMBL" id="VIVR01000001">
    <property type="protein sequence ID" value="TWE17436.1"/>
    <property type="molecule type" value="Genomic_DNA"/>
</dbReference>
<dbReference type="OrthoDB" id="2664633at2"/>
<evidence type="ECO:0000313" key="3">
    <source>
        <dbReference type="EMBL" id="TWE17436.1"/>
    </source>
</evidence>
<keyword evidence="4" id="KW-1185">Reference proteome</keyword>
<dbReference type="Proteomes" id="UP000318416">
    <property type="component" value="Unassembled WGS sequence"/>
</dbReference>
<comment type="caution">
    <text evidence="3">The sequence shown here is derived from an EMBL/GenBank/DDBJ whole genome shotgun (WGS) entry which is preliminary data.</text>
</comment>
<proteinExistence type="predicted"/>
<evidence type="ECO:0000259" key="2">
    <source>
        <dbReference type="Pfam" id="PF14040"/>
    </source>
</evidence>
<evidence type="ECO:0000256" key="1">
    <source>
        <dbReference type="SAM" id="MobiDB-lite"/>
    </source>
</evidence>
<dbReference type="InterPro" id="IPR029476">
    <property type="entry name" value="DNase_NucA_NucB"/>
</dbReference>
<feature type="domain" description="Deoxyribonuclease NucA/NucB" evidence="2">
    <location>
        <begin position="163"/>
        <end position="213"/>
    </location>
</feature>
<dbReference type="AlphaFoldDB" id="A0A561EP89"/>
<accession>A0A561EP89</accession>
<feature type="compositionally biased region" description="Basic and acidic residues" evidence="1">
    <location>
        <begin position="146"/>
        <end position="156"/>
    </location>
</feature>
<reference evidence="3 4" key="1">
    <citation type="submission" date="2019-06" db="EMBL/GenBank/DDBJ databases">
        <title>Sequencing the genomes of 1000 actinobacteria strains.</title>
        <authorList>
            <person name="Klenk H.-P."/>
        </authorList>
    </citation>
    <scope>NUCLEOTIDE SEQUENCE [LARGE SCALE GENOMIC DNA]</scope>
    <source>
        <strain evidence="3 4">DSM 41649</strain>
    </source>
</reference>
<evidence type="ECO:0000313" key="4">
    <source>
        <dbReference type="Proteomes" id="UP000318416"/>
    </source>
</evidence>
<dbReference type="RefSeq" id="WP_145790191.1">
    <property type="nucleotide sequence ID" value="NZ_BAAABR010000059.1"/>
</dbReference>
<feature type="region of interest" description="Disordered" evidence="1">
    <location>
        <begin position="122"/>
        <end position="218"/>
    </location>
</feature>
<feature type="compositionally biased region" description="Polar residues" evidence="1">
    <location>
        <begin position="190"/>
        <end position="200"/>
    </location>
</feature>
<sequence>MSHPIAKALEDAAEKIGKKLSHEAGRAVSDMYKQAGHGTEKVVKHILDADDAHKKEIIKLAEKIGKNHGEIGPGARARIRRQADARSKIGQHFGVKGDYDAEMVIPRSRYPHSADHIEEAQRGEIWRGDQSHQGRPKPSVVTIDRPNGDANREDSLRGIPTRSPDDRDEYPPAMYKEGGTGASVKYIPSGDNQGSGSSMGSAVRGLPEGARVKIRVKH</sequence>
<protein>
    <submittedName>
        <fullName evidence="3">Deoxyribonuclease NucA/NucB</fullName>
    </submittedName>
</protein>
<dbReference type="Pfam" id="PF14040">
    <property type="entry name" value="DNase_NucA_NucB"/>
    <property type="match status" value="1"/>
</dbReference>
<feature type="compositionally biased region" description="Basic and acidic residues" evidence="1">
    <location>
        <begin position="122"/>
        <end position="132"/>
    </location>
</feature>